<reference evidence="3 4" key="1">
    <citation type="submission" date="2017-12" db="EMBL/GenBank/DDBJ databases">
        <title>Confluentibacter flavum sp. nov., isolated from the saline lake.</title>
        <authorList>
            <person name="Yu L."/>
        </authorList>
    </citation>
    <scope>NUCLEOTIDE SEQUENCE [LARGE SCALE GENOMIC DNA]</scope>
    <source>
        <strain evidence="3 4">3B</strain>
    </source>
</reference>
<keyword evidence="1" id="KW-0732">Signal</keyword>
<name>A0A2N3HMB4_9FLAO</name>
<comment type="caution">
    <text evidence="3">The sequence shown here is derived from an EMBL/GenBank/DDBJ whole genome shotgun (WGS) entry which is preliminary data.</text>
</comment>
<feature type="domain" description="Outer membrane protein beta-barrel" evidence="2">
    <location>
        <begin position="227"/>
        <end position="378"/>
    </location>
</feature>
<feature type="signal peptide" evidence="1">
    <location>
        <begin position="1"/>
        <end position="19"/>
    </location>
</feature>
<evidence type="ECO:0000256" key="1">
    <source>
        <dbReference type="SAM" id="SignalP"/>
    </source>
</evidence>
<keyword evidence="4" id="KW-1185">Reference proteome</keyword>
<feature type="chain" id="PRO_5014975578" evidence="1">
    <location>
        <begin position="20"/>
        <end position="406"/>
    </location>
</feature>
<sequence length="406" mass="47095">MKKQLLSLLITLLAFNLHAQISFEKGYYIDDTDQKINCLIKNMDWKDSPTDIEYKLSENDNPKTATIESIKEFGIDQASKYIRETVNIDMSTNNLNNLEKGKEPIFSEKQLFLKVLIEGKANLYLYEEGNLKRFFYMVDNSNIEQLVYKIYLTESNKTKRNKQFKQQLWNALKCPTITMSDVENVKYEKNNLINFFGRYNSCHDSNFTSYEEKVERDVFNLTLRPRFNNSSLSIKNENSNNYNLNFGSKTSFGFGAEVEFILPFNKNKWAITIEPTYQKFKAEKTTDASNVSGGKLTANLEYNSIEIPLGVKHYFYLSDHSKIFANISYVMDFSSKTTIDFKRADGSELNSLDISSTNNLALGIGYKYNRYSLELRYQTSREIIDKYAAWSSKYEIASIIFGLSLF</sequence>
<proteinExistence type="predicted"/>
<protein>
    <submittedName>
        <fullName evidence="3">tRNA modification GTPase</fullName>
    </submittedName>
</protein>
<accession>A0A2N3HMB4</accession>
<dbReference type="EMBL" id="PJEO01000015">
    <property type="protein sequence ID" value="PKQ46120.1"/>
    <property type="molecule type" value="Genomic_DNA"/>
</dbReference>
<evidence type="ECO:0000313" key="4">
    <source>
        <dbReference type="Proteomes" id="UP000233435"/>
    </source>
</evidence>
<dbReference type="OrthoDB" id="921445at2"/>
<dbReference type="Pfam" id="PF13568">
    <property type="entry name" value="OMP_b-brl_2"/>
    <property type="match status" value="1"/>
</dbReference>
<gene>
    <name evidence="3" type="ORF">CSW08_05085</name>
</gene>
<dbReference type="Proteomes" id="UP000233435">
    <property type="component" value="Unassembled WGS sequence"/>
</dbReference>
<evidence type="ECO:0000259" key="2">
    <source>
        <dbReference type="Pfam" id="PF13568"/>
    </source>
</evidence>
<dbReference type="InterPro" id="IPR025665">
    <property type="entry name" value="Beta-barrel_OMP_2"/>
</dbReference>
<dbReference type="AlphaFoldDB" id="A0A2N3HMB4"/>
<dbReference type="RefSeq" id="WP_106658831.1">
    <property type="nucleotide sequence ID" value="NZ_PJEO01000015.1"/>
</dbReference>
<evidence type="ECO:0000313" key="3">
    <source>
        <dbReference type="EMBL" id="PKQ46120.1"/>
    </source>
</evidence>
<organism evidence="3 4">
    <name type="scientific">Confluentibacter flavum</name>
    <dbReference type="NCBI Taxonomy" id="1909700"/>
    <lineage>
        <taxon>Bacteria</taxon>
        <taxon>Pseudomonadati</taxon>
        <taxon>Bacteroidota</taxon>
        <taxon>Flavobacteriia</taxon>
        <taxon>Flavobacteriales</taxon>
        <taxon>Flavobacteriaceae</taxon>
        <taxon>Confluentibacter</taxon>
    </lineage>
</organism>